<dbReference type="Proteomes" id="UP000249364">
    <property type="component" value="Unassembled WGS sequence"/>
</dbReference>
<proteinExistence type="predicted"/>
<dbReference type="RefSeq" id="WP_111361387.1">
    <property type="nucleotide sequence ID" value="NZ_QKZQ01000017.1"/>
</dbReference>
<dbReference type="AlphaFoldDB" id="A0A2W7QIJ8"/>
<gene>
    <name evidence="1" type="ORF">LY56_03028</name>
</gene>
<accession>A0A2W7QIJ8</accession>
<sequence length="292" mass="32754">MKKKDIQNDNPLRGNQALRLWNHQNVADWTVARYLAEAWPDTGLRRRVLNDPMLARATVAEVVRNTAALDAFVSQCRQIPECGARQQARIRQALLCVTPPQADEANDGILAQNCCTPDGIRRLRIEPETKEALLRKWAFVLGNTLWDIQLFELTALDLRPEEDLVYRTIILASIQRILRERGPTHPVFMREAPLPQHQITPVSMRRVAEVTGIPRETVRRHVQVLKLRGFIEEHPDGGVYAPNSLRILVSAGLMDNGLQSILTAVNSLIDMGVLVNDDGKLSRASSGQSATQ</sequence>
<dbReference type="InterPro" id="IPR036388">
    <property type="entry name" value="WH-like_DNA-bd_sf"/>
</dbReference>
<dbReference type="SUPFAM" id="SSF46785">
    <property type="entry name" value="Winged helix' DNA-binding domain"/>
    <property type="match status" value="1"/>
</dbReference>
<keyword evidence="2" id="KW-1185">Reference proteome</keyword>
<name>A0A2W7QIJ8_9RHOB</name>
<dbReference type="Gene3D" id="1.10.10.10">
    <property type="entry name" value="Winged helix-like DNA-binding domain superfamily/Winged helix DNA-binding domain"/>
    <property type="match status" value="1"/>
</dbReference>
<comment type="caution">
    <text evidence="1">The sequence shown here is derived from an EMBL/GenBank/DDBJ whole genome shotgun (WGS) entry which is preliminary data.</text>
</comment>
<dbReference type="OrthoDB" id="5600162at2"/>
<dbReference type="EMBL" id="QKZQ01000017">
    <property type="protein sequence ID" value="PZX38325.1"/>
    <property type="molecule type" value="Genomic_DNA"/>
</dbReference>
<evidence type="ECO:0000313" key="2">
    <source>
        <dbReference type="Proteomes" id="UP000249364"/>
    </source>
</evidence>
<evidence type="ECO:0000313" key="1">
    <source>
        <dbReference type="EMBL" id="PZX38325.1"/>
    </source>
</evidence>
<protein>
    <submittedName>
        <fullName evidence="1">Uncharacterized protein</fullName>
    </submittedName>
</protein>
<reference evidence="1 2" key="1">
    <citation type="submission" date="2018-06" db="EMBL/GenBank/DDBJ databases">
        <title>Genomic Encyclopedia of Archaeal and Bacterial Type Strains, Phase II (KMG-II): from individual species to whole genera.</title>
        <authorList>
            <person name="Goeker M."/>
        </authorList>
    </citation>
    <scope>NUCLEOTIDE SEQUENCE [LARGE SCALE GENOMIC DNA]</scope>
    <source>
        <strain evidence="1 2">DSM 13087</strain>
    </source>
</reference>
<organism evidence="1 2">
    <name type="scientific">Roseinatronobacter thiooxidans</name>
    <dbReference type="NCBI Taxonomy" id="121821"/>
    <lineage>
        <taxon>Bacteria</taxon>
        <taxon>Pseudomonadati</taxon>
        <taxon>Pseudomonadota</taxon>
        <taxon>Alphaproteobacteria</taxon>
        <taxon>Rhodobacterales</taxon>
        <taxon>Paracoccaceae</taxon>
        <taxon>Roseinatronobacter</taxon>
    </lineage>
</organism>
<dbReference type="InterPro" id="IPR036390">
    <property type="entry name" value="WH_DNA-bd_sf"/>
</dbReference>